<dbReference type="AlphaFoldDB" id="A0AA39WP03"/>
<organism evidence="2 3">
    <name type="scientific">Immersiella caudata</name>
    <dbReference type="NCBI Taxonomy" id="314043"/>
    <lineage>
        <taxon>Eukaryota</taxon>
        <taxon>Fungi</taxon>
        <taxon>Dikarya</taxon>
        <taxon>Ascomycota</taxon>
        <taxon>Pezizomycotina</taxon>
        <taxon>Sordariomycetes</taxon>
        <taxon>Sordariomycetidae</taxon>
        <taxon>Sordariales</taxon>
        <taxon>Lasiosphaeriaceae</taxon>
        <taxon>Immersiella</taxon>
    </lineage>
</organism>
<gene>
    <name evidence="2" type="ORF">B0T14DRAFT_602852</name>
</gene>
<dbReference type="PANTHER" id="PTHR35043:SF7">
    <property type="entry name" value="TRANSCRIPTION FACTOR DOMAIN-CONTAINING PROTEIN"/>
    <property type="match status" value="1"/>
</dbReference>
<dbReference type="EMBL" id="JAULSU010000004">
    <property type="protein sequence ID" value="KAK0618914.1"/>
    <property type="molecule type" value="Genomic_DNA"/>
</dbReference>
<feature type="transmembrane region" description="Helical" evidence="1">
    <location>
        <begin position="356"/>
        <end position="376"/>
    </location>
</feature>
<comment type="caution">
    <text evidence="2">The sequence shown here is derived from an EMBL/GenBank/DDBJ whole genome shotgun (WGS) entry which is preliminary data.</text>
</comment>
<sequence>MLVDSPFQIHVSAHRRHSLTWVAWRQMKSAKQLTRAISRLAFGGSLGARQHEWADVHSFYAGIGGFVVDLKALDVGIRETGCLDDSSQLVVTPYGVELLIRCGYLPDVAKSEIEDKNKADIFSKAVCCIQVGWLVLQSLERFCLQLPLSLLEVHTLAHVACALVLYGLWWHKPKMIVNPTLIPSADGLDQLVAFMFVASQLSAPDRPSNAVMKKVAEPELAAISSTKGPKRLTKTTPADICAEISRAKPSIAFPVYRVTNWTDHGLLRVPGDGAMGPCVWLASVAYGAMHFLCWINRFFFPSDAEMWAWIASASYLVFSGILWAILASLDLDWQWVGRLWAWDDHLRGASGAAARYSLIPLMVLGGALNAAARLFLLAESFASLRATLAQIYTSPQLLASTPHL</sequence>
<evidence type="ECO:0000256" key="1">
    <source>
        <dbReference type="SAM" id="Phobius"/>
    </source>
</evidence>
<feature type="transmembrane region" description="Helical" evidence="1">
    <location>
        <begin position="274"/>
        <end position="295"/>
    </location>
</feature>
<dbReference type="PANTHER" id="PTHR35043">
    <property type="entry name" value="TRANSCRIPTION FACTOR DOMAIN-CONTAINING PROTEIN"/>
    <property type="match status" value="1"/>
</dbReference>
<protein>
    <submittedName>
        <fullName evidence="2">Uncharacterized protein</fullName>
    </submittedName>
</protein>
<keyword evidence="1" id="KW-0812">Transmembrane</keyword>
<reference evidence="2" key="1">
    <citation type="submission" date="2023-06" db="EMBL/GenBank/DDBJ databases">
        <title>Genome-scale phylogeny and comparative genomics of the fungal order Sordariales.</title>
        <authorList>
            <consortium name="Lawrence Berkeley National Laboratory"/>
            <person name="Hensen N."/>
            <person name="Bonometti L."/>
            <person name="Westerberg I."/>
            <person name="Brannstrom I.O."/>
            <person name="Guillou S."/>
            <person name="Cros-Aarteil S."/>
            <person name="Calhoun S."/>
            <person name="Haridas S."/>
            <person name="Kuo A."/>
            <person name="Mondo S."/>
            <person name="Pangilinan J."/>
            <person name="Riley R."/>
            <person name="Labutti K."/>
            <person name="Andreopoulos B."/>
            <person name="Lipzen A."/>
            <person name="Chen C."/>
            <person name="Yanf M."/>
            <person name="Daum C."/>
            <person name="Ng V."/>
            <person name="Clum A."/>
            <person name="Steindorff A."/>
            <person name="Ohm R."/>
            <person name="Martin F."/>
            <person name="Silar P."/>
            <person name="Natvig D."/>
            <person name="Lalanne C."/>
            <person name="Gautier V."/>
            <person name="Ament-Velasquez S.L."/>
            <person name="Kruys A."/>
            <person name="Hutchinson M.I."/>
            <person name="Powell A.J."/>
            <person name="Barry K."/>
            <person name="Miller A.N."/>
            <person name="Grigoriev I.V."/>
            <person name="Debuchy R."/>
            <person name="Gladieux P."/>
            <person name="Thoren M.H."/>
            <person name="Johannesson H."/>
        </authorList>
    </citation>
    <scope>NUCLEOTIDE SEQUENCE</scope>
    <source>
        <strain evidence="2">CBS 606.72</strain>
    </source>
</reference>
<proteinExistence type="predicted"/>
<keyword evidence="3" id="KW-1185">Reference proteome</keyword>
<evidence type="ECO:0000313" key="2">
    <source>
        <dbReference type="EMBL" id="KAK0618914.1"/>
    </source>
</evidence>
<feature type="transmembrane region" description="Helical" evidence="1">
    <location>
        <begin position="307"/>
        <end position="329"/>
    </location>
</feature>
<dbReference type="Proteomes" id="UP001175000">
    <property type="component" value="Unassembled WGS sequence"/>
</dbReference>
<keyword evidence="1" id="KW-1133">Transmembrane helix</keyword>
<name>A0AA39WP03_9PEZI</name>
<evidence type="ECO:0000313" key="3">
    <source>
        <dbReference type="Proteomes" id="UP001175000"/>
    </source>
</evidence>
<keyword evidence="1" id="KW-0472">Membrane</keyword>
<accession>A0AA39WP03</accession>